<organism evidence="3 4">
    <name type="scientific">Pseudonocardia petroleophila</name>
    <dbReference type="NCBI Taxonomy" id="37331"/>
    <lineage>
        <taxon>Bacteria</taxon>
        <taxon>Bacillati</taxon>
        <taxon>Actinomycetota</taxon>
        <taxon>Actinomycetes</taxon>
        <taxon>Pseudonocardiales</taxon>
        <taxon>Pseudonocardiaceae</taxon>
        <taxon>Pseudonocardia</taxon>
    </lineage>
</organism>
<reference evidence="3 4" key="1">
    <citation type="submission" date="2020-08" db="EMBL/GenBank/DDBJ databases">
        <authorList>
            <person name="Mo P."/>
        </authorList>
    </citation>
    <scope>NUCLEOTIDE SEQUENCE [LARGE SCALE GENOMIC DNA]</scope>
    <source>
        <strain evidence="3 4">CGMCC 4.1532</strain>
    </source>
</reference>
<sequence>MVSGRVAARLSSADGAAVDMAVVGAGTGHRRHRHLRARPGHVTLTVGPARADLAVRVDAPDTARPGARFPVTLTVTNTGPSPATTVLSGVTVTDGLRIVAAQGGAVTSGGRAAGYRDATLAPGQTVTRTVTVEASRGTGTRPIAAAPPPRCATRSCATTRPSTPCGSGRRVEGNGVRAAGVARA</sequence>
<accession>A0A7G7MK66</accession>
<evidence type="ECO:0000313" key="3">
    <source>
        <dbReference type="EMBL" id="QNG53177.1"/>
    </source>
</evidence>
<dbReference type="GO" id="GO:0005975">
    <property type="term" value="P:carbohydrate metabolic process"/>
    <property type="evidence" value="ECO:0007669"/>
    <property type="project" value="UniProtKB-ARBA"/>
</dbReference>
<dbReference type="Gene3D" id="2.60.40.10">
    <property type="entry name" value="Immunoglobulins"/>
    <property type="match status" value="1"/>
</dbReference>
<evidence type="ECO:0000256" key="1">
    <source>
        <dbReference type="SAM" id="MobiDB-lite"/>
    </source>
</evidence>
<dbReference type="AlphaFoldDB" id="A0A7G7MK66"/>
<dbReference type="Proteomes" id="UP000515728">
    <property type="component" value="Chromosome"/>
</dbReference>
<dbReference type="InterPro" id="IPR013783">
    <property type="entry name" value="Ig-like_fold"/>
</dbReference>
<proteinExistence type="predicted"/>
<keyword evidence="4" id="KW-1185">Reference proteome</keyword>
<feature type="region of interest" description="Disordered" evidence="1">
    <location>
        <begin position="139"/>
        <end position="184"/>
    </location>
</feature>
<dbReference type="InterPro" id="IPR001434">
    <property type="entry name" value="OmcB-like_DUF11"/>
</dbReference>
<name>A0A7G7MK66_9PSEU</name>
<gene>
    <name evidence="3" type="ORF">H6H00_03960</name>
</gene>
<feature type="domain" description="DUF11" evidence="2">
    <location>
        <begin position="52"/>
        <end position="136"/>
    </location>
</feature>
<feature type="compositionally biased region" description="Low complexity" evidence="1">
    <location>
        <begin position="173"/>
        <end position="184"/>
    </location>
</feature>
<dbReference type="KEGG" id="ppel:H6H00_03960"/>
<feature type="compositionally biased region" description="Polar residues" evidence="1">
    <location>
        <begin position="155"/>
        <end position="165"/>
    </location>
</feature>
<dbReference type="RefSeq" id="WP_185720005.1">
    <property type="nucleotide sequence ID" value="NZ_BAAAWI010000001.1"/>
</dbReference>
<dbReference type="Pfam" id="PF01345">
    <property type="entry name" value="DUF11"/>
    <property type="match status" value="1"/>
</dbReference>
<evidence type="ECO:0000259" key="2">
    <source>
        <dbReference type="Pfam" id="PF01345"/>
    </source>
</evidence>
<dbReference type="EMBL" id="CP060131">
    <property type="protein sequence ID" value="QNG53177.1"/>
    <property type="molecule type" value="Genomic_DNA"/>
</dbReference>
<evidence type="ECO:0000313" key="4">
    <source>
        <dbReference type="Proteomes" id="UP000515728"/>
    </source>
</evidence>
<protein>
    <submittedName>
        <fullName evidence="3">DUF11 domain-containing protein</fullName>
    </submittedName>
</protein>